<keyword evidence="2" id="KW-1185">Reference proteome</keyword>
<reference evidence="1" key="1">
    <citation type="submission" date="2023-08" db="EMBL/GenBank/DDBJ databases">
        <authorList>
            <person name="Alioto T."/>
            <person name="Alioto T."/>
            <person name="Gomez Garrido J."/>
        </authorList>
    </citation>
    <scope>NUCLEOTIDE SEQUENCE</scope>
</reference>
<accession>A0AAV1EWH5</accession>
<proteinExistence type="predicted"/>
<gene>
    <name evidence="1" type="ORF">XNOV1_A003302</name>
</gene>
<dbReference type="Proteomes" id="UP001178508">
    <property type="component" value="Chromosome 3"/>
</dbReference>
<evidence type="ECO:0000313" key="2">
    <source>
        <dbReference type="Proteomes" id="UP001178508"/>
    </source>
</evidence>
<protein>
    <submittedName>
        <fullName evidence="1">Uncharacterized protein</fullName>
    </submittedName>
</protein>
<organism evidence="1 2">
    <name type="scientific">Xyrichtys novacula</name>
    <name type="common">Pearly razorfish</name>
    <name type="synonym">Hemipteronotus novacula</name>
    <dbReference type="NCBI Taxonomy" id="13765"/>
    <lineage>
        <taxon>Eukaryota</taxon>
        <taxon>Metazoa</taxon>
        <taxon>Chordata</taxon>
        <taxon>Craniata</taxon>
        <taxon>Vertebrata</taxon>
        <taxon>Euteleostomi</taxon>
        <taxon>Actinopterygii</taxon>
        <taxon>Neopterygii</taxon>
        <taxon>Teleostei</taxon>
        <taxon>Neoteleostei</taxon>
        <taxon>Acanthomorphata</taxon>
        <taxon>Eupercaria</taxon>
        <taxon>Labriformes</taxon>
        <taxon>Labridae</taxon>
        <taxon>Xyrichtys</taxon>
    </lineage>
</organism>
<sequence>MQMHRVINCKYSTAIHWVFSGFSDICEEAKTHNEEQLTCKGTMQWDNTRRWTWVTHQSCFNTRLQNLLQVFHCAKKLSSEHFFVLQTQHLNVSADSEELTFLFIV</sequence>
<evidence type="ECO:0000313" key="1">
    <source>
        <dbReference type="EMBL" id="CAJ1053045.1"/>
    </source>
</evidence>
<dbReference type="EMBL" id="OY660866">
    <property type="protein sequence ID" value="CAJ1053045.1"/>
    <property type="molecule type" value="Genomic_DNA"/>
</dbReference>
<dbReference type="AlphaFoldDB" id="A0AAV1EWH5"/>
<name>A0AAV1EWH5_XYRNO</name>